<dbReference type="PANTHER" id="PTHR12526">
    <property type="entry name" value="GLYCOSYLTRANSFERASE"/>
    <property type="match status" value="1"/>
</dbReference>
<dbReference type="InterPro" id="IPR001296">
    <property type="entry name" value="Glyco_trans_1"/>
</dbReference>
<name>A0A081LFN9_9BACI</name>
<dbReference type="GO" id="GO:0016757">
    <property type="term" value="F:glycosyltransferase activity"/>
    <property type="evidence" value="ECO:0007669"/>
    <property type="project" value="InterPro"/>
</dbReference>
<dbReference type="EMBL" id="JOTP01000001">
    <property type="protein sequence ID" value="KEP28065.1"/>
    <property type="molecule type" value="Genomic_DNA"/>
</dbReference>
<sequence>MKKKVLFCATVDYHFKAFHLPYFRWFQEQGWEVHTAANGQLELPHVDQAHFIPIQRSPFHLRNRLAYVELKKLLEKEHYDLIHCHTPMGSVIGRLAAKSTRKKGTKVLYTAHGFHFWKGAPLQNWLLYYPIERWFIRYTDALITINGEDYERADRLSKERASVHYVPGMGVDMKRFAPVDDKEKKRLRTTYGFTPQDFIVLCAGELNANKNQRMLIKACAQLKRKIPNVKIVFAGEGASRPFYEKLVRQLNLEQHVHFAGFCKQIEEWMHVSDVCVSTSLREGLGMNLLEAMSAEKPVIATENRGHCELVKHGVNGFLIKPQDVNGLADYLQQLYHKKEQLHLMGKAGRSMAHAFAQEQTASAMEEIYTAYMGHAEKVMQHA</sequence>
<evidence type="ECO:0000313" key="5">
    <source>
        <dbReference type="Proteomes" id="UP000028091"/>
    </source>
</evidence>
<dbReference type="OrthoDB" id="9806653at2"/>
<dbReference type="Proteomes" id="UP000028091">
    <property type="component" value="Unassembled WGS sequence"/>
</dbReference>
<dbReference type="SUPFAM" id="SSF53756">
    <property type="entry name" value="UDP-Glycosyltransferase/glycogen phosphorylase"/>
    <property type="match status" value="1"/>
</dbReference>
<keyword evidence="5" id="KW-1185">Reference proteome</keyword>
<protein>
    <submittedName>
        <fullName evidence="4">Glycosyl transferase</fullName>
    </submittedName>
</protein>
<evidence type="ECO:0000259" key="2">
    <source>
        <dbReference type="Pfam" id="PF00534"/>
    </source>
</evidence>
<dbReference type="Pfam" id="PF00534">
    <property type="entry name" value="Glycos_transf_1"/>
    <property type="match status" value="1"/>
</dbReference>
<reference evidence="4 5" key="1">
    <citation type="submission" date="2012-09" db="EMBL/GenBank/DDBJ databases">
        <title>Genome Sequence of Bacillus sp. DW5-4.</title>
        <authorList>
            <person name="Lai Q."/>
            <person name="Liu Y."/>
            <person name="Shao Z."/>
        </authorList>
    </citation>
    <scope>NUCLEOTIDE SEQUENCE [LARGE SCALE GENOMIC DNA]</scope>
    <source>
        <strain evidence="4 5">DW5-4</strain>
    </source>
</reference>
<dbReference type="Pfam" id="PF13477">
    <property type="entry name" value="Glyco_trans_4_2"/>
    <property type="match status" value="1"/>
</dbReference>
<dbReference type="InterPro" id="IPR028098">
    <property type="entry name" value="Glyco_trans_4-like_N"/>
</dbReference>
<dbReference type="RefSeq" id="WP_034316656.1">
    <property type="nucleotide sequence ID" value="NZ_JAVIKA010000004.1"/>
</dbReference>
<dbReference type="eggNOG" id="COG0438">
    <property type="taxonomic scope" value="Bacteria"/>
</dbReference>
<evidence type="ECO:0000256" key="1">
    <source>
        <dbReference type="ARBA" id="ARBA00009481"/>
    </source>
</evidence>
<dbReference type="PANTHER" id="PTHR12526:SF630">
    <property type="entry name" value="GLYCOSYLTRANSFERASE"/>
    <property type="match status" value="1"/>
</dbReference>
<accession>A0A081LFN9</accession>
<evidence type="ECO:0000313" key="4">
    <source>
        <dbReference type="EMBL" id="KEP28065.1"/>
    </source>
</evidence>
<gene>
    <name evidence="4" type="ORF">BA70_00300</name>
</gene>
<dbReference type="CDD" id="cd03808">
    <property type="entry name" value="GT4_CapM-like"/>
    <property type="match status" value="1"/>
</dbReference>
<feature type="domain" description="Glycosyl transferase family 1" evidence="2">
    <location>
        <begin position="186"/>
        <end position="350"/>
    </location>
</feature>
<dbReference type="Gene3D" id="3.40.50.2000">
    <property type="entry name" value="Glycogen Phosphorylase B"/>
    <property type="match status" value="2"/>
</dbReference>
<proteinExistence type="inferred from homology"/>
<evidence type="ECO:0000259" key="3">
    <source>
        <dbReference type="Pfam" id="PF13477"/>
    </source>
</evidence>
<dbReference type="AlphaFoldDB" id="A0A081LFN9"/>
<comment type="similarity">
    <text evidence="1">Belongs to the glycosyltransferase group 1 family. Glycosyltransferase 4 subfamily.</text>
</comment>
<organism evidence="4 5">
    <name type="scientific">Bacillus zhangzhouensis</name>
    <dbReference type="NCBI Taxonomy" id="1178540"/>
    <lineage>
        <taxon>Bacteria</taxon>
        <taxon>Bacillati</taxon>
        <taxon>Bacillota</taxon>
        <taxon>Bacilli</taxon>
        <taxon>Bacillales</taxon>
        <taxon>Bacillaceae</taxon>
        <taxon>Bacillus</taxon>
    </lineage>
</organism>
<comment type="caution">
    <text evidence="4">The sequence shown here is derived from an EMBL/GenBank/DDBJ whole genome shotgun (WGS) entry which is preliminary data.</text>
</comment>
<feature type="domain" description="Glycosyltransferase subfamily 4-like N-terminal" evidence="3">
    <location>
        <begin position="4"/>
        <end position="146"/>
    </location>
</feature>
<keyword evidence="4" id="KW-0808">Transferase</keyword>